<sequence length="52" mass="6474">QMDIREQQNRVKHCFYCHTLGHTRKTCPNIHYKKNDYYLRNIIYRIFSVDNV</sequence>
<proteinExistence type="predicted"/>
<evidence type="ECO:0000313" key="2">
    <source>
        <dbReference type="Proteomes" id="UP000075243"/>
    </source>
</evidence>
<evidence type="ECO:0008006" key="3">
    <source>
        <dbReference type="Google" id="ProtNLM"/>
    </source>
</evidence>
<dbReference type="EMBL" id="CM003613">
    <property type="protein sequence ID" value="KYP54081.1"/>
    <property type="molecule type" value="Genomic_DNA"/>
</dbReference>
<dbReference type="AlphaFoldDB" id="A0A151SH87"/>
<dbReference type="InterPro" id="IPR036875">
    <property type="entry name" value="Znf_CCHC_sf"/>
</dbReference>
<dbReference type="Gramene" id="C.cajan_00246.t">
    <property type="protein sequence ID" value="C.cajan_00246.t.cds1"/>
    <property type="gene ID" value="C.cajan_00246"/>
</dbReference>
<keyword evidence="2" id="KW-1185">Reference proteome</keyword>
<evidence type="ECO:0000313" key="1">
    <source>
        <dbReference type="EMBL" id="KYP54081.1"/>
    </source>
</evidence>
<accession>A0A151SH87</accession>
<dbReference type="Proteomes" id="UP000075243">
    <property type="component" value="Chromosome 11"/>
</dbReference>
<name>A0A151SH87_CAJCA</name>
<feature type="non-terminal residue" evidence="1">
    <location>
        <position position="1"/>
    </location>
</feature>
<reference evidence="1 2" key="1">
    <citation type="journal article" date="2012" name="Nat. Biotechnol.">
        <title>Draft genome sequence of pigeonpea (Cajanus cajan), an orphan legume crop of resource-poor farmers.</title>
        <authorList>
            <person name="Varshney R.K."/>
            <person name="Chen W."/>
            <person name="Li Y."/>
            <person name="Bharti A.K."/>
            <person name="Saxena R.K."/>
            <person name="Schlueter J.A."/>
            <person name="Donoghue M.T."/>
            <person name="Azam S."/>
            <person name="Fan G."/>
            <person name="Whaley A.M."/>
            <person name="Farmer A.D."/>
            <person name="Sheridan J."/>
            <person name="Iwata A."/>
            <person name="Tuteja R."/>
            <person name="Penmetsa R.V."/>
            <person name="Wu W."/>
            <person name="Upadhyaya H.D."/>
            <person name="Yang S.P."/>
            <person name="Shah T."/>
            <person name="Saxena K.B."/>
            <person name="Michael T."/>
            <person name="McCombie W.R."/>
            <person name="Yang B."/>
            <person name="Zhang G."/>
            <person name="Yang H."/>
            <person name="Wang J."/>
            <person name="Spillane C."/>
            <person name="Cook D.R."/>
            <person name="May G.D."/>
            <person name="Xu X."/>
            <person name="Jackson S.A."/>
        </authorList>
    </citation>
    <scope>NUCLEOTIDE SEQUENCE [LARGE SCALE GENOMIC DNA]</scope>
    <source>
        <strain evidence="2">cv. Asha</strain>
    </source>
</reference>
<dbReference type="GO" id="GO:0003676">
    <property type="term" value="F:nucleic acid binding"/>
    <property type="evidence" value="ECO:0007669"/>
    <property type="project" value="InterPro"/>
</dbReference>
<gene>
    <name evidence="1" type="ORF">KK1_000250</name>
</gene>
<dbReference type="SUPFAM" id="SSF57756">
    <property type="entry name" value="Retrovirus zinc finger-like domains"/>
    <property type="match status" value="1"/>
</dbReference>
<dbReference type="GO" id="GO:0008270">
    <property type="term" value="F:zinc ion binding"/>
    <property type="evidence" value="ECO:0007669"/>
    <property type="project" value="InterPro"/>
</dbReference>
<organism evidence="1 2">
    <name type="scientific">Cajanus cajan</name>
    <name type="common">Pigeon pea</name>
    <name type="synonym">Cajanus indicus</name>
    <dbReference type="NCBI Taxonomy" id="3821"/>
    <lineage>
        <taxon>Eukaryota</taxon>
        <taxon>Viridiplantae</taxon>
        <taxon>Streptophyta</taxon>
        <taxon>Embryophyta</taxon>
        <taxon>Tracheophyta</taxon>
        <taxon>Spermatophyta</taxon>
        <taxon>Magnoliopsida</taxon>
        <taxon>eudicotyledons</taxon>
        <taxon>Gunneridae</taxon>
        <taxon>Pentapetalae</taxon>
        <taxon>rosids</taxon>
        <taxon>fabids</taxon>
        <taxon>Fabales</taxon>
        <taxon>Fabaceae</taxon>
        <taxon>Papilionoideae</taxon>
        <taxon>50 kb inversion clade</taxon>
        <taxon>NPAAA clade</taxon>
        <taxon>indigoferoid/millettioid clade</taxon>
        <taxon>Phaseoleae</taxon>
        <taxon>Cajanus</taxon>
    </lineage>
</organism>
<protein>
    <recommendedName>
        <fullName evidence="3">CCHC-type domain-containing protein</fullName>
    </recommendedName>
</protein>